<dbReference type="Gene3D" id="3.40.50.300">
    <property type="entry name" value="P-loop containing nucleotide triphosphate hydrolases"/>
    <property type="match status" value="1"/>
</dbReference>
<evidence type="ECO:0000313" key="3">
    <source>
        <dbReference type="Proteomes" id="UP000291124"/>
    </source>
</evidence>
<proteinExistence type="predicted"/>
<dbReference type="Proteomes" id="UP000291124">
    <property type="component" value="Chromosome"/>
</dbReference>
<accession>A0A4P6YC44</accession>
<dbReference type="EMBL" id="CP037933">
    <property type="protein sequence ID" value="QBN19808.1"/>
    <property type="molecule type" value="Genomic_DNA"/>
</dbReference>
<dbReference type="InterPro" id="IPR027417">
    <property type="entry name" value="P-loop_NTPase"/>
</dbReference>
<dbReference type="Pfam" id="PF13173">
    <property type="entry name" value="AAA_14"/>
    <property type="match status" value="1"/>
</dbReference>
<protein>
    <recommendedName>
        <fullName evidence="1">AAA+ ATPase domain-containing protein</fullName>
    </recommendedName>
</protein>
<evidence type="ECO:0000313" key="2">
    <source>
        <dbReference type="EMBL" id="QBN19808.1"/>
    </source>
</evidence>
<evidence type="ECO:0000259" key="1">
    <source>
        <dbReference type="SMART" id="SM00382"/>
    </source>
</evidence>
<dbReference type="RefSeq" id="WP_133277324.1">
    <property type="nucleotide sequence ID" value="NZ_CP037933.1"/>
</dbReference>
<keyword evidence="3" id="KW-1185">Reference proteome</keyword>
<reference evidence="3" key="1">
    <citation type="submission" date="2019-03" db="EMBL/GenBank/DDBJ databases">
        <title>Flavobacterium sp.</title>
        <authorList>
            <person name="Kim H."/>
        </authorList>
    </citation>
    <scope>NUCLEOTIDE SEQUENCE [LARGE SCALE GENOMIC DNA]</scope>
    <source>
        <strain evidence="3">GS13</strain>
    </source>
</reference>
<dbReference type="Pfam" id="PF13635">
    <property type="entry name" value="DUF4143"/>
    <property type="match status" value="1"/>
</dbReference>
<dbReference type="PANTHER" id="PTHR42990">
    <property type="entry name" value="ATPASE"/>
    <property type="match status" value="1"/>
</dbReference>
<dbReference type="InterPro" id="IPR041682">
    <property type="entry name" value="AAA_14"/>
</dbReference>
<organism evidence="2 3">
    <name type="scientific">Flavobacterium nackdongense</name>
    <dbReference type="NCBI Taxonomy" id="2547394"/>
    <lineage>
        <taxon>Bacteria</taxon>
        <taxon>Pseudomonadati</taxon>
        <taxon>Bacteroidota</taxon>
        <taxon>Flavobacteriia</taxon>
        <taxon>Flavobacteriales</taxon>
        <taxon>Flavobacteriaceae</taxon>
        <taxon>Flavobacterium</taxon>
    </lineage>
</organism>
<dbReference type="OrthoDB" id="9768467at2"/>
<name>A0A4P6YC44_9FLAO</name>
<dbReference type="InterPro" id="IPR003593">
    <property type="entry name" value="AAA+_ATPase"/>
</dbReference>
<gene>
    <name evidence="2" type="ORF">E1750_13685</name>
</gene>
<dbReference type="InterPro" id="IPR025420">
    <property type="entry name" value="DUF4143"/>
</dbReference>
<dbReference type="SMART" id="SM00382">
    <property type="entry name" value="AAA"/>
    <property type="match status" value="1"/>
</dbReference>
<dbReference type="PANTHER" id="PTHR42990:SF1">
    <property type="entry name" value="AAA+ ATPASE DOMAIN-CONTAINING PROTEIN"/>
    <property type="match status" value="1"/>
</dbReference>
<dbReference type="SUPFAM" id="SSF52540">
    <property type="entry name" value="P-loop containing nucleoside triphosphate hydrolases"/>
    <property type="match status" value="1"/>
</dbReference>
<feature type="domain" description="AAA+ ATPase" evidence="1">
    <location>
        <begin position="30"/>
        <end position="147"/>
    </location>
</feature>
<dbReference type="KEGG" id="fnk:E1750_13685"/>
<sequence>MNTLLEQSERLIALTTLDFKRYLYDIIHWDSRLIGIKGARGTGKTTLLLQWIKEQNLATEKAAYFSLDDLYFTEHSLKDTVTQFYKNGGSILALDEVHKYKNWSLEIKNVYDFFPDLKIIFTGSSIVDISKQEGDLSRRALMYELPGLSYREYLSMRGIIHLPVIDLDDLLFNPIAIKRNIPQGFRPLEHFKNYLNYGYYPFGLSDSYSVYQRINQLIRTIVEVDMAELKDFDIRNAKKLLQLVYVIAQQVPFKPNISSLSAKIGIHRNSLNNYLYYLEQAKIISLLFPVGNSTAVLQKPEKIFLNNTTLLAALAEQQSNTGTVRETFFLSMLQPLYQVQLPKQGDFFVNSKYTFEVGGKGKGQKQLSGIENAWVVKDDIEFPMLKTIPLWMFGLLY</sequence>
<dbReference type="AlphaFoldDB" id="A0A4P6YC44"/>